<protein>
    <submittedName>
        <fullName evidence="1">Uncharacterized protein</fullName>
    </submittedName>
</protein>
<organism evidence="1 2">
    <name type="scientific">Bradyrhizobium xenonodulans</name>
    <dbReference type="NCBI Taxonomy" id="2736875"/>
    <lineage>
        <taxon>Bacteria</taxon>
        <taxon>Pseudomonadati</taxon>
        <taxon>Pseudomonadota</taxon>
        <taxon>Alphaproteobacteria</taxon>
        <taxon>Hyphomicrobiales</taxon>
        <taxon>Nitrobacteraceae</taxon>
        <taxon>Bradyrhizobium</taxon>
    </lineage>
</organism>
<gene>
    <name evidence="1" type="ORF">I3J27_21470</name>
</gene>
<name>A0ABY7MBE9_9BRAD</name>
<sequence>MSGAGSALAAVHAAAMSSTAVQVPPAPGAAAPPAAATVTTAAELAGAFPDLCAAIRAEGATAERARIIGIEAHAMAGHEALIATMKADATVTPDMAAGRILAAEKVARGQQAQAIVDVEKVTGKVVAAPQSHPTAAAASEVEKGSTPDGWKAEYASSAALQAEFATVDDYVSLKVAESAGKVRVLGARR</sequence>
<dbReference type="EMBL" id="CP089391">
    <property type="protein sequence ID" value="WBL75605.1"/>
    <property type="molecule type" value="Genomic_DNA"/>
</dbReference>
<dbReference type="Proteomes" id="UP001179614">
    <property type="component" value="Chromosome"/>
</dbReference>
<evidence type="ECO:0000313" key="1">
    <source>
        <dbReference type="EMBL" id="WBL75605.1"/>
    </source>
</evidence>
<reference evidence="1" key="1">
    <citation type="submission" date="2021-12" db="EMBL/GenBank/DDBJ databases">
        <title>Bradyrhizobium xenonodulans sp. nov.</title>
        <authorList>
            <person name="Claassens R."/>
            <person name="Venter S.N."/>
            <person name="Beukes C.W."/>
            <person name="Stepkowski T."/>
            <person name="Steenkamp E.T."/>
        </authorList>
    </citation>
    <scope>NUCLEOTIDE SEQUENCE</scope>
    <source>
        <strain evidence="1">14AB</strain>
    </source>
</reference>
<keyword evidence="2" id="KW-1185">Reference proteome</keyword>
<accession>A0ABY7MBE9</accession>
<proteinExistence type="predicted"/>
<evidence type="ECO:0000313" key="2">
    <source>
        <dbReference type="Proteomes" id="UP001179614"/>
    </source>
</evidence>
<dbReference type="RefSeq" id="WP_270160428.1">
    <property type="nucleotide sequence ID" value="NZ_CP089391.1"/>
</dbReference>